<evidence type="ECO:0000313" key="2">
    <source>
        <dbReference type="Proteomes" id="UP000316298"/>
    </source>
</evidence>
<name>A0A542DUS3_9ACTN</name>
<dbReference type="Proteomes" id="UP000316298">
    <property type="component" value="Unassembled WGS sequence"/>
</dbReference>
<comment type="caution">
    <text evidence="1">The sequence shown here is derived from an EMBL/GenBank/DDBJ whole genome shotgun (WGS) entry which is preliminary data.</text>
</comment>
<organism evidence="1 2">
    <name type="scientific">Kribbella jejuensis</name>
    <dbReference type="NCBI Taxonomy" id="236068"/>
    <lineage>
        <taxon>Bacteria</taxon>
        <taxon>Bacillati</taxon>
        <taxon>Actinomycetota</taxon>
        <taxon>Actinomycetes</taxon>
        <taxon>Propionibacteriales</taxon>
        <taxon>Kribbellaceae</taxon>
        <taxon>Kribbella</taxon>
    </lineage>
</organism>
<accession>A0A542DUS3</accession>
<protein>
    <submittedName>
        <fullName evidence="1">Uncharacterized protein</fullName>
    </submittedName>
</protein>
<dbReference type="RefSeq" id="WP_185759525.1">
    <property type="nucleotide sequence ID" value="NZ_BAAAKA010000010.1"/>
</dbReference>
<sequence length="54" mass="5799">MRAVEYGVSDASLSILGAGKFEERALPVAPDAAIEALVRRQESELERIRALATA</sequence>
<dbReference type="AlphaFoldDB" id="A0A542DUS3"/>
<proteinExistence type="predicted"/>
<dbReference type="EMBL" id="VFMM01000003">
    <property type="protein sequence ID" value="TQJ06861.1"/>
    <property type="molecule type" value="Genomic_DNA"/>
</dbReference>
<keyword evidence="2" id="KW-1185">Reference proteome</keyword>
<evidence type="ECO:0000313" key="1">
    <source>
        <dbReference type="EMBL" id="TQJ06861.1"/>
    </source>
</evidence>
<gene>
    <name evidence="1" type="ORF">FB475_6537</name>
</gene>
<reference evidence="1 2" key="1">
    <citation type="submission" date="2019-06" db="EMBL/GenBank/DDBJ databases">
        <title>Sequencing the genomes of 1000 actinobacteria strains.</title>
        <authorList>
            <person name="Klenk H.-P."/>
        </authorList>
    </citation>
    <scope>NUCLEOTIDE SEQUENCE [LARGE SCALE GENOMIC DNA]</scope>
    <source>
        <strain evidence="1 2">DSM 17305</strain>
    </source>
</reference>